<dbReference type="GO" id="GO:0046872">
    <property type="term" value="F:metal ion binding"/>
    <property type="evidence" value="ECO:0007669"/>
    <property type="project" value="UniProtKB-KW"/>
</dbReference>
<dbReference type="AlphaFoldDB" id="A0A484LC40"/>
<dbReference type="GO" id="GO:0000105">
    <property type="term" value="P:L-histidine biosynthetic process"/>
    <property type="evidence" value="ECO:0007669"/>
    <property type="project" value="TreeGrafter"/>
</dbReference>
<evidence type="ECO:0000256" key="3">
    <source>
        <dbReference type="ARBA" id="ARBA00022723"/>
    </source>
</evidence>
<dbReference type="SUPFAM" id="SSF56655">
    <property type="entry name" value="Carbohydrate phosphatase"/>
    <property type="match status" value="1"/>
</dbReference>
<comment type="cofactor">
    <cofactor evidence="1 6">
        <name>Mg(2+)</name>
        <dbReference type="ChEBI" id="CHEBI:18420"/>
    </cofactor>
</comment>
<sequence length="277" mass="30616">MTCSEDEISRFVDVANKAADVAGQIVRKYYERAIDQLPDVKRKEKGDGSITKAAKREAEEAMVAFITESLPTHVVFTEETGFNHSSNQSPFVWVLDAINGVREDFRTGFNLFSFGTMIALLYNGKPMLGCIDQPIRKLRWVGVKGKPTTLNQEQVVAVACDDLSMAYANLKQPNMSDDARVAFNRLCYKVYVVLLDTTSTTYGALACGQLHLVADCDVLPWNVLAAVPIVEGAGGVITDWEGRELLWDASQIKRGTIRVVAASDKKTHQEVIDSLSY</sequence>
<dbReference type="GO" id="GO:0016791">
    <property type="term" value="F:phosphatase activity"/>
    <property type="evidence" value="ECO:0007669"/>
    <property type="project" value="UniProtKB-ARBA"/>
</dbReference>
<reference evidence="7 8" key="1">
    <citation type="submission" date="2018-04" db="EMBL/GenBank/DDBJ databases">
        <authorList>
            <person name="Vogel A."/>
        </authorList>
    </citation>
    <scope>NUCLEOTIDE SEQUENCE [LARGE SCALE GENOMIC DNA]</scope>
</reference>
<dbReference type="EMBL" id="OOIL02001316">
    <property type="protein sequence ID" value="VFQ74115.1"/>
    <property type="molecule type" value="Genomic_DNA"/>
</dbReference>
<dbReference type="InterPro" id="IPR051090">
    <property type="entry name" value="Inositol_monoP_superfamily"/>
</dbReference>
<dbReference type="OrthoDB" id="10254945at2759"/>
<dbReference type="Proteomes" id="UP000595140">
    <property type="component" value="Unassembled WGS sequence"/>
</dbReference>
<evidence type="ECO:0000313" key="8">
    <source>
        <dbReference type="Proteomes" id="UP000595140"/>
    </source>
</evidence>
<dbReference type="PANTHER" id="PTHR43200:SF6">
    <property type="entry name" value="3'(2'),5'-BISPHOSPHATE NUCLEOTIDASE"/>
    <property type="match status" value="1"/>
</dbReference>
<evidence type="ECO:0008006" key="9">
    <source>
        <dbReference type="Google" id="ProtNLM"/>
    </source>
</evidence>
<dbReference type="Gene3D" id="3.30.540.10">
    <property type="entry name" value="Fructose-1,6-Bisphosphatase, subunit A, domain 1"/>
    <property type="match status" value="1"/>
</dbReference>
<feature type="binding site" evidence="6">
    <location>
        <position position="98"/>
    </location>
    <ligand>
        <name>Mg(2+)</name>
        <dbReference type="ChEBI" id="CHEBI:18420"/>
        <label>1</label>
        <note>catalytic</note>
    </ligand>
</feature>
<name>A0A484LC40_9ASTE</name>
<evidence type="ECO:0000313" key="7">
    <source>
        <dbReference type="EMBL" id="VFQ74115.1"/>
    </source>
</evidence>
<comment type="similarity">
    <text evidence="2">Belongs to the inositol monophosphatase superfamily.</text>
</comment>
<accession>A0A484LC40</accession>
<feature type="binding site" evidence="6">
    <location>
        <position position="78"/>
    </location>
    <ligand>
        <name>Mg(2+)</name>
        <dbReference type="ChEBI" id="CHEBI:18420"/>
        <label>1</label>
        <note>catalytic</note>
    </ligand>
</feature>
<evidence type="ECO:0000256" key="5">
    <source>
        <dbReference type="ARBA" id="ARBA00022842"/>
    </source>
</evidence>
<dbReference type="InterPro" id="IPR000760">
    <property type="entry name" value="Inositol_monophosphatase-like"/>
</dbReference>
<keyword evidence="3 6" id="KW-0479">Metal-binding</keyword>
<feature type="binding site" evidence="6">
    <location>
        <position position="96"/>
    </location>
    <ligand>
        <name>Mg(2+)</name>
        <dbReference type="ChEBI" id="CHEBI:18420"/>
        <label>1</label>
        <note>catalytic</note>
    </ligand>
</feature>
<dbReference type="PANTHER" id="PTHR43200">
    <property type="entry name" value="PHOSPHATASE"/>
    <property type="match status" value="1"/>
</dbReference>
<protein>
    <recommendedName>
        <fullName evidence="9">Inositol monophosphatase</fullName>
    </recommendedName>
</protein>
<evidence type="ECO:0000256" key="2">
    <source>
        <dbReference type="ARBA" id="ARBA00009759"/>
    </source>
</evidence>
<keyword evidence="8" id="KW-1185">Reference proteome</keyword>
<gene>
    <name evidence="7" type="ORF">CCAM_LOCUS15891</name>
</gene>
<proteinExistence type="inferred from homology"/>
<keyword evidence="5 6" id="KW-0460">Magnesium</keyword>
<keyword evidence="4" id="KW-0378">Hydrolase</keyword>
<evidence type="ECO:0000256" key="4">
    <source>
        <dbReference type="ARBA" id="ARBA00022801"/>
    </source>
</evidence>
<organism evidence="7 8">
    <name type="scientific">Cuscuta campestris</name>
    <dbReference type="NCBI Taxonomy" id="132261"/>
    <lineage>
        <taxon>Eukaryota</taxon>
        <taxon>Viridiplantae</taxon>
        <taxon>Streptophyta</taxon>
        <taxon>Embryophyta</taxon>
        <taxon>Tracheophyta</taxon>
        <taxon>Spermatophyta</taxon>
        <taxon>Magnoliopsida</taxon>
        <taxon>eudicotyledons</taxon>
        <taxon>Gunneridae</taxon>
        <taxon>Pentapetalae</taxon>
        <taxon>asterids</taxon>
        <taxon>lamiids</taxon>
        <taxon>Solanales</taxon>
        <taxon>Convolvulaceae</taxon>
        <taxon>Cuscuteae</taxon>
        <taxon>Cuscuta</taxon>
        <taxon>Cuscuta subgen. Grammica</taxon>
        <taxon>Cuscuta sect. Cleistogrammica</taxon>
    </lineage>
</organism>
<dbReference type="Pfam" id="PF00459">
    <property type="entry name" value="Inositol_P"/>
    <property type="match status" value="1"/>
</dbReference>
<evidence type="ECO:0000256" key="6">
    <source>
        <dbReference type="PIRSR" id="PIRSR600760-2"/>
    </source>
</evidence>
<dbReference type="Gene3D" id="3.40.190.80">
    <property type="match status" value="1"/>
</dbReference>
<evidence type="ECO:0000256" key="1">
    <source>
        <dbReference type="ARBA" id="ARBA00001946"/>
    </source>
</evidence>